<protein>
    <submittedName>
        <fullName evidence="3">Putative type-I restriction enzyme</fullName>
    </submittedName>
</protein>
<dbReference type="EMBL" id="AFBQ01000113">
    <property type="protein sequence ID" value="EHY31796.1"/>
    <property type="molecule type" value="Genomic_DNA"/>
</dbReference>
<dbReference type="Gene3D" id="3.40.50.300">
    <property type="entry name" value="P-loop containing nucleotide triphosphate hydrolases"/>
    <property type="match status" value="2"/>
</dbReference>
<dbReference type="GO" id="GO:0016787">
    <property type="term" value="F:hydrolase activity"/>
    <property type="evidence" value="ECO:0007669"/>
    <property type="project" value="InterPro"/>
</dbReference>
<dbReference type="SUPFAM" id="SSF52540">
    <property type="entry name" value="P-loop containing nucleoside triphosphate hydrolases"/>
    <property type="match status" value="2"/>
</dbReference>
<feature type="compositionally biased region" description="Basic and acidic residues" evidence="1">
    <location>
        <begin position="573"/>
        <end position="591"/>
    </location>
</feature>
<dbReference type="AlphaFoldDB" id="H3KDL1"/>
<proteinExistence type="predicted"/>
<dbReference type="SMART" id="SM00487">
    <property type="entry name" value="DEXDc"/>
    <property type="match status" value="1"/>
</dbReference>
<dbReference type="GO" id="GO:0006304">
    <property type="term" value="P:DNA modification"/>
    <property type="evidence" value="ECO:0007669"/>
    <property type="project" value="InterPro"/>
</dbReference>
<dbReference type="GO" id="GO:0003677">
    <property type="term" value="F:DNA binding"/>
    <property type="evidence" value="ECO:0007669"/>
    <property type="project" value="InterPro"/>
</dbReference>
<dbReference type="GO" id="GO:0005829">
    <property type="term" value="C:cytosol"/>
    <property type="evidence" value="ECO:0007669"/>
    <property type="project" value="TreeGrafter"/>
</dbReference>
<dbReference type="InterPro" id="IPR006935">
    <property type="entry name" value="Helicase/UvrB_N"/>
</dbReference>
<dbReference type="CDD" id="cd18032">
    <property type="entry name" value="DEXHc_RE_I_III_res"/>
    <property type="match status" value="1"/>
</dbReference>
<dbReference type="PROSITE" id="PS51192">
    <property type="entry name" value="HELICASE_ATP_BIND_1"/>
    <property type="match status" value="1"/>
</dbReference>
<dbReference type="InterPro" id="IPR014001">
    <property type="entry name" value="Helicase_ATP-bd"/>
</dbReference>
<dbReference type="RefSeq" id="WP_008541519.1">
    <property type="nucleotide sequence ID" value="NZ_JH604923.1"/>
</dbReference>
<evidence type="ECO:0000313" key="3">
    <source>
        <dbReference type="EMBL" id="EHY31796.1"/>
    </source>
</evidence>
<dbReference type="Pfam" id="PF04851">
    <property type="entry name" value="ResIII"/>
    <property type="match status" value="1"/>
</dbReference>
<dbReference type="HOGENOM" id="CLU_018958_0_0_4"/>
<dbReference type="PATRIC" id="fig|762967.3.peg.654"/>
<dbReference type="CDD" id="cd18799">
    <property type="entry name" value="SF2_C_EcoAI-like"/>
    <property type="match status" value="1"/>
</dbReference>
<evidence type="ECO:0000256" key="1">
    <source>
        <dbReference type="SAM" id="MobiDB-lite"/>
    </source>
</evidence>
<dbReference type="InterPro" id="IPR050742">
    <property type="entry name" value="Helicase_Restrict-Modif_Enz"/>
</dbReference>
<comment type="caution">
    <text evidence="3">The sequence shown here is derived from an EMBL/GenBank/DDBJ whole genome shotgun (WGS) entry which is preliminary data.</text>
</comment>
<evidence type="ECO:0000259" key="2">
    <source>
        <dbReference type="PROSITE" id="PS51192"/>
    </source>
</evidence>
<dbReference type="InterPro" id="IPR013670">
    <property type="entry name" value="EcoEI_R_C_dom"/>
</dbReference>
<dbReference type="Gene3D" id="3.90.1570.30">
    <property type="match status" value="1"/>
</dbReference>
<accession>H3KDL1</accession>
<dbReference type="Pfam" id="PF08463">
    <property type="entry name" value="EcoEI_R_C"/>
    <property type="match status" value="1"/>
</dbReference>
<dbReference type="PANTHER" id="PTHR47396">
    <property type="entry name" value="TYPE I RESTRICTION ENZYME ECOKI R PROTEIN"/>
    <property type="match status" value="1"/>
</dbReference>
<dbReference type="STRING" id="762967.HMPREF9440_00820"/>
<dbReference type="GO" id="GO:0005524">
    <property type="term" value="F:ATP binding"/>
    <property type="evidence" value="ECO:0007669"/>
    <property type="project" value="InterPro"/>
</dbReference>
<name>H3KDL1_9BURK</name>
<dbReference type="Proteomes" id="UP000004956">
    <property type="component" value="Unassembled WGS sequence"/>
</dbReference>
<evidence type="ECO:0000313" key="4">
    <source>
        <dbReference type="Proteomes" id="UP000004956"/>
    </source>
</evidence>
<sequence>MLTHRIETEEDTKERRITPALKAAGWPSSSIWMEYSLRSDRFRIVPEKNFAQKVKPKGRNRPDYLLCRNVNCPMAVIEAKKSSMKAEDGLDQAIVYAKMLDIPFAYASAGEKFLEFNLKTGVLRELGMDQFPTPDQLWRMWCEARGVPDDREHAMANAQYFTSEDGKIPRYYQMVAINRVVNAIVADKRRRALLVMATGTGKTYTAFQIVWRLRRAGVVRNVLYLADRNQLVDQTIVGDFAPFERIQTKIQGGEIDSSHCIYFGLYQQLKGREDGGSGKTFADNFRQVPRNYFDLVIVDECHRGSASEESSWREILEYFEPAIQIGLTATPNKKDGSDNAAYFGDPLYTYSLKQGIEDGFLAPFQVVRVHLDKDRDGWEPMEGEVDADGKPIEQRLYTLDDFDRRLILENRTQTVAEYVTKYLRHIGRMSKTIIFCTTQDHAARMRDAVRRCNRDMVAEEPFYAVRMTGDDDEGRSLYSSFTSPYEPYPVVVTTSKLLTTGADTKCVKLIVLDTPIRSMTEFKQIIGRGTRLREDAGKTFFTILDFRGACELFKDPEFDGEAEVEVEWGEGDPVPKPERREPPVDIEVKPDDGDDGDGNDDGDDGDGGNPGNGVGKMPPVDPEKSVVYRVKNVEVTVVGSSVSFLDESGNLVTAKFRDYTRRNILQLFGSEADFLEVWNGPEEKKAIIDRLEREGVLFDQLRKELKNPDADEFDLLCEIAFGKPPMTRQMRASRAMRSRFLDKYQGVARKVLEILISIYAHEGVREVDDIAVLRSEEFRGLGGLPKIVKAFGDKSGYRAAVQELEDALYRPEERSENKNIMELE</sequence>
<feature type="region of interest" description="Disordered" evidence="1">
    <location>
        <begin position="564"/>
        <end position="621"/>
    </location>
</feature>
<feature type="domain" description="Helicase ATP-binding" evidence="2">
    <location>
        <begin position="183"/>
        <end position="349"/>
    </location>
</feature>
<dbReference type="Pfam" id="PF00271">
    <property type="entry name" value="Helicase_C"/>
    <property type="match status" value="1"/>
</dbReference>
<organism evidence="3 4">
    <name type="scientific">Sutterella parvirubra YIT 11816</name>
    <dbReference type="NCBI Taxonomy" id="762967"/>
    <lineage>
        <taxon>Bacteria</taxon>
        <taxon>Pseudomonadati</taxon>
        <taxon>Pseudomonadota</taxon>
        <taxon>Betaproteobacteria</taxon>
        <taxon>Burkholderiales</taxon>
        <taxon>Sutterellaceae</taxon>
        <taxon>Sutterella</taxon>
    </lineage>
</organism>
<reference evidence="3 4" key="1">
    <citation type="submission" date="2011-11" db="EMBL/GenBank/DDBJ databases">
        <authorList>
            <person name="Weinstock G."/>
            <person name="Sodergren E."/>
            <person name="Clifton S."/>
            <person name="Fulton L."/>
            <person name="Fulton B."/>
            <person name="Courtney L."/>
            <person name="Fronick C."/>
            <person name="Harrison M."/>
            <person name="Strong C."/>
            <person name="Farmer C."/>
            <person name="Delahaunty K."/>
            <person name="Markovic C."/>
            <person name="Hall O."/>
            <person name="Minx P."/>
            <person name="Tomlinson C."/>
            <person name="Mitreva M."/>
            <person name="Hou S."/>
            <person name="Chen J."/>
            <person name="Wollam A."/>
            <person name="Pepin K.H."/>
            <person name="Johnson M."/>
            <person name="Bhonagiri V."/>
            <person name="Zhang X."/>
            <person name="Suruliraj S."/>
            <person name="Warren W."/>
            <person name="Chinwalla A."/>
            <person name="Mardis E.R."/>
            <person name="Wilson R.K."/>
        </authorList>
    </citation>
    <scope>NUCLEOTIDE SEQUENCE [LARGE SCALE GENOMIC DNA]</scope>
    <source>
        <strain evidence="3 4">YIT 11816</strain>
    </source>
</reference>
<dbReference type="PANTHER" id="PTHR47396:SF1">
    <property type="entry name" value="ATP-DEPENDENT HELICASE IRC3-RELATED"/>
    <property type="match status" value="1"/>
</dbReference>
<dbReference type="InterPro" id="IPR001650">
    <property type="entry name" value="Helicase_C-like"/>
</dbReference>
<dbReference type="OrthoDB" id="9804086at2"/>
<gene>
    <name evidence="3" type="ORF">HMPREF9440_00820</name>
</gene>
<feature type="compositionally biased region" description="Acidic residues" evidence="1">
    <location>
        <begin position="592"/>
        <end position="606"/>
    </location>
</feature>
<dbReference type="NCBIfam" id="NF046051">
    <property type="entry name" value="restrict_EcoAI"/>
    <property type="match status" value="1"/>
</dbReference>
<dbReference type="InterPro" id="IPR027417">
    <property type="entry name" value="P-loop_NTPase"/>
</dbReference>
<keyword evidence="4" id="KW-1185">Reference proteome</keyword>